<feature type="domain" description="Aminoacyl-transfer RNA synthetases class-II family profile" evidence="13">
    <location>
        <begin position="38"/>
        <end position="474"/>
    </location>
</feature>
<dbReference type="EMBL" id="CP025197">
    <property type="protein sequence ID" value="AUG58751.1"/>
    <property type="molecule type" value="Genomic_DNA"/>
</dbReference>
<dbReference type="Gene3D" id="3.40.50.800">
    <property type="entry name" value="Anticodon-binding domain"/>
    <property type="match status" value="1"/>
</dbReference>
<keyword evidence="6 12" id="KW-0067">ATP-binding</keyword>
<evidence type="ECO:0000256" key="9">
    <source>
        <dbReference type="ARBA" id="ARBA00047671"/>
    </source>
</evidence>
<evidence type="ECO:0000256" key="5">
    <source>
        <dbReference type="ARBA" id="ARBA00022741"/>
    </source>
</evidence>
<evidence type="ECO:0000256" key="10">
    <source>
        <dbReference type="ARBA" id="ARBA00053664"/>
    </source>
</evidence>
<dbReference type="PIRSF" id="PIRSF001535">
    <property type="entry name" value="ProRS_1"/>
    <property type="match status" value="1"/>
</dbReference>
<dbReference type="CDD" id="cd00779">
    <property type="entry name" value="ProRS_core_prok"/>
    <property type="match status" value="1"/>
</dbReference>
<evidence type="ECO:0000256" key="1">
    <source>
        <dbReference type="ARBA" id="ARBA00004496"/>
    </source>
</evidence>
<dbReference type="PANTHER" id="PTHR42753:SF2">
    <property type="entry name" value="PROLINE--TRNA LIGASE"/>
    <property type="match status" value="1"/>
</dbReference>
<name>A0A2K9EQ49_9FIRM</name>
<dbReference type="GO" id="GO:0006433">
    <property type="term" value="P:prolyl-tRNA aminoacylation"/>
    <property type="evidence" value="ECO:0007669"/>
    <property type="project" value="UniProtKB-UniRule"/>
</dbReference>
<dbReference type="GO" id="GO:0140096">
    <property type="term" value="F:catalytic activity, acting on a protein"/>
    <property type="evidence" value="ECO:0007669"/>
    <property type="project" value="UniProtKB-ARBA"/>
</dbReference>
<dbReference type="InterPro" id="IPR004154">
    <property type="entry name" value="Anticodon-bd"/>
</dbReference>
<evidence type="ECO:0000313" key="14">
    <source>
        <dbReference type="EMBL" id="AUG58751.1"/>
    </source>
</evidence>
<dbReference type="HAMAP" id="MF_01569">
    <property type="entry name" value="Pro_tRNA_synth_type1"/>
    <property type="match status" value="1"/>
</dbReference>
<dbReference type="InterPro" id="IPR033730">
    <property type="entry name" value="ProRS_core_prok"/>
</dbReference>
<accession>A0A2K9EQ49</accession>
<evidence type="ECO:0000256" key="7">
    <source>
        <dbReference type="ARBA" id="ARBA00022917"/>
    </source>
</evidence>
<dbReference type="EC" id="6.1.1.15" evidence="12"/>
<dbReference type="PRINTS" id="PR01046">
    <property type="entry name" value="TRNASYNTHPRO"/>
</dbReference>
<dbReference type="Pfam" id="PF00587">
    <property type="entry name" value="tRNA-synt_2b"/>
    <property type="match status" value="1"/>
</dbReference>
<dbReference type="InterPro" id="IPR036754">
    <property type="entry name" value="YbaK/aa-tRNA-synt-asso_dom_sf"/>
</dbReference>
<keyword evidence="8 12" id="KW-0030">Aminoacyl-tRNA synthetase</keyword>
<keyword evidence="7 12" id="KW-0648">Protein biosynthesis</keyword>
<dbReference type="SUPFAM" id="SSF52954">
    <property type="entry name" value="Class II aaRS ABD-related"/>
    <property type="match status" value="1"/>
</dbReference>
<dbReference type="InterPro" id="IPR002314">
    <property type="entry name" value="aa-tRNA-synt_IIb"/>
</dbReference>
<dbReference type="InterPro" id="IPR006195">
    <property type="entry name" value="aa-tRNA-synth_II"/>
</dbReference>
<gene>
    <name evidence="12 14" type="primary">proS</name>
    <name evidence="14" type="ORF">HVS_14460</name>
</gene>
<dbReference type="Pfam" id="PF04073">
    <property type="entry name" value="tRNA_edit"/>
    <property type="match status" value="1"/>
</dbReference>
<dbReference type="SUPFAM" id="SSF55681">
    <property type="entry name" value="Class II aaRS and biotin synthetases"/>
    <property type="match status" value="1"/>
</dbReference>
<dbReference type="InterPro" id="IPR023717">
    <property type="entry name" value="Pro-tRNA-Synthase_IIa_type1"/>
</dbReference>
<evidence type="ECO:0000256" key="12">
    <source>
        <dbReference type="HAMAP-Rule" id="MF_01569"/>
    </source>
</evidence>
<dbReference type="NCBIfam" id="TIGR00409">
    <property type="entry name" value="proS_fam_II"/>
    <property type="match status" value="1"/>
</dbReference>
<dbReference type="SUPFAM" id="SSF55826">
    <property type="entry name" value="YbaK/ProRS associated domain"/>
    <property type="match status" value="1"/>
</dbReference>
<dbReference type="NCBIfam" id="NF006625">
    <property type="entry name" value="PRK09194.1"/>
    <property type="match status" value="1"/>
</dbReference>
<dbReference type="FunFam" id="3.30.930.10:FF:000065">
    <property type="entry name" value="Proline--tRNA ligase"/>
    <property type="match status" value="1"/>
</dbReference>
<evidence type="ECO:0000256" key="11">
    <source>
        <dbReference type="ARBA" id="ARBA00060755"/>
    </source>
</evidence>
<evidence type="ECO:0000256" key="3">
    <source>
        <dbReference type="ARBA" id="ARBA00022490"/>
    </source>
</evidence>
<dbReference type="GO" id="GO:0005524">
    <property type="term" value="F:ATP binding"/>
    <property type="evidence" value="ECO:0007669"/>
    <property type="project" value="UniProtKB-UniRule"/>
</dbReference>
<keyword evidence="15" id="KW-1185">Reference proteome</keyword>
<evidence type="ECO:0000256" key="6">
    <source>
        <dbReference type="ARBA" id="ARBA00022840"/>
    </source>
</evidence>
<dbReference type="KEGG" id="hsc:HVS_14460"/>
<dbReference type="PROSITE" id="PS50862">
    <property type="entry name" value="AA_TRNA_LIGASE_II"/>
    <property type="match status" value="1"/>
</dbReference>
<comment type="function">
    <text evidence="10 12">Catalyzes the attachment of proline to tRNA(Pro) in a two-step reaction: proline is first activated by ATP to form Pro-AMP and then transferred to the acceptor end of tRNA(Pro). As ProRS can inadvertently accommodate and process non-cognate amino acids such as alanine and cysteine, to avoid such errors it has two additional distinct editing activities against alanine. One activity is designated as 'pretransfer' editing and involves the tRNA(Pro)-independent hydrolysis of activated Ala-AMP. The other activity is designated 'posttransfer' editing and involves deacylation of mischarged Ala-tRNA(Pro). The misacylated Cys-tRNA(Pro) is not edited by ProRS.</text>
</comment>
<dbReference type="PANTHER" id="PTHR42753">
    <property type="entry name" value="MITOCHONDRIAL RIBOSOME PROTEIN L39/PROLYL-TRNA LIGASE FAMILY MEMBER"/>
    <property type="match status" value="1"/>
</dbReference>
<dbReference type="GO" id="GO:0004827">
    <property type="term" value="F:proline-tRNA ligase activity"/>
    <property type="evidence" value="ECO:0007669"/>
    <property type="project" value="UniProtKB-UniRule"/>
</dbReference>
<dbReference type="Pfam" id="PF03129">
    <property type="entry name" value="HGTP_anticodon"/>
    <property type="match status" value="1"/>
</dbReference>
<dbReference type="InterPro" id="IPR007214">
    <property type="entry name" value="YbaK/aa-tRNA-synth-assoc-dom"/>
</dbReference>
<dbReference type="CDD" id="cd00861">
    <property type="entry name" value="ProRS_anticodon_short"/>
    <property type="match status" value="1"/>
</dbReference>
<comment type="similarity">
    <text evidence="11 12">Belongs to the class-II aminoacyl-tRNA synthetase family. ProS type 1 subfamily.</text>
</comment>
<comment type="subunit">
    <text evidence="2 12">Homodimer.</text>
</comment>
<dbReference type="InterPro" id="IPR002316">
    <property type="entry name" value="Pro-tRNA-ligase_IIa"/>
</dbReference>
<dbReference type="GO" id="GO:0002161">
    <property type="term" value="F:aminoacyl-tRNA deacylase activity"/>
    <property type="evidence" value="ECO:0007669"/>
    <property type="project" value="InterPro"/>
</dbReference>
<dbReference type="Proteomes" id="UP000233534">
    <property type="component" value="Chromosome"/>
</dbReference>
<dbReference type="FunFam" id="3.40.50.800:FF:000011">
    <property type="entry name" value="Proline--tRNA ligase"/>
    <property type="match status" value="1"/>
</dbReference>
<dbReference type="FunFam" id="3.30.930.10:FF:000066">
    <property type="entry name" value="Proline--tRNA ligase"/>
    <property type="match status" value="1"/>
</dbReference>
<reference evidence="14 15" key="1">
    <citation type="submission" date="2017-12" db="EMBL/GenBank/DDBJ databases">
        <title>Complete genome sequence of Herbivorax saccincola GGR1, a novel Cellulosome-producing hydrolytic bacterium in a thermophilic biogas plant, established by Illumina and Nanopore MinION sequencing.</title>
        <authorList>
            <person name="Pechtl A."/>
            <person name="Ruckert C."/>
            <person name="Koeck D.E."/>
            <person name="Maus I."/>
            <person name="Winkler A."/>
            <person name="Kalinowski J."/>
            <person name="Puhler A."/>
            <person name="Schwarz W.W."/>
            <person name="Zverlov V.V."/>
            <person name="Schluter A."/>
            <person name="Liebl W."/>
        </authorList>
    </citation>
    <scope>NUCLEOTIDE SEQUENCE [LARGE SCALE GENOMIC DNA]</scope>
    <source>
        <strain evidence="15">SR1</strain>
    </source>
</reference>
<evidence type="ECO:0000256" key="8">
    <source>
        <dbReference type="ARBA" id="ARBA00023146"/>
    </source>
</evidence>
<proteinExistence type="inferred from homology"/>
<dbReference type="InterPro" id="IPR044140">
    <property type="entry name" value="ProRS_anticodon_short"/>
</dbReference>
<organism evidence="14 15">
    <name type="scientific">Acetivibrio saccincola</name>
    <dbReference type="NCBI Taxonomy" id="1677857"/>
    <lineage>
        <taxon>Bacteria</taxon>
        <taxon>Bacillati</taxon>
        <taxon>Bacillota</taxon>
        <taxon>Clostridia</taxon>
        <taxon>Eubacteriales</taxon>
        <taxon>Oscillospiraceae</taxon>
        <taxon>Acetivibrio</taxon>
    </lineage>
</organism>
<keyword evidence="5 12" id="KW-0547">Nucleotide-binding</keyword>
<dbReference type="GO" id="GO:0005829">
    <property type="term" value="C:cytosol"/>
    <property type="evidence" value="ECO:0007669"/>
    <property type="project" value="TreeGrafter"/>
</dbReference>
<dbReference type="InterPro" id="IPR050062">
    <property type="entry name" value="Pro-tRNA_synthetase"/>
</dbReference>
<dbReference type="GO" id="GO:0016740">
    <property type="term" value="F:transferase activity"/>
    <property type="evidence" value="ECO:0007669"/>
    <property type="project" value="UniProtKB-ARBA"/>
</dbReference>
<sequence>MRVSNMFIPTLREVPAEAEIDSHKLMLRAGLMRKIASGVYSFLPLGYRTFRKIEQIVREEMDRAGAQELIMSALLPAEVYQASGRWEVFGAEMFRLKDRNDREFCLGPTHEEVFTETVKNEIRSYRALPLTLYQIQTKYRDERRPRFGVMRSREFVMKDAYSFDRDEAGLDISYQKMYEAYCRIFDRCGLNYIVVDADTGAMGGSGSQEFMVKSSVGESGIAYCEACGYAANDEKAECISDSCCDTSCCSESGQDCCSEELELTKVATPDVKTIEELTEFFKCSPKEFAKTLIYKADDKIVAAMVRGDRELNETKLQNLLNCIELEMADPETVQKVTGADVGFAGPIGLDIEIIIDNEVANMKNFIVGANESGFHYKNVNIERDFKASMVKDIRTICEGDKCPKCGAPVKVELGIEVGHIFKLGTKYSDALHCVYLDENGKENPMVMGCYGIGINRTMAAIIEQNNDENGIVWPMSVAPYHVIIIPVNTKDDSQAALAEKIYSDLLESGVEVMIDDRDERAGVKFKDADLIGIPIRITVGKKASEGIVEYKLRKDSEVIELKAEEAVEKAKSEVYQTKVV</sequence>
<keyword evidence="3 12" id="KW-0963">Cytoplasm</keyword>
<dbReference type="RefSeq" id="WP_101303395.1">
    <property type="nucleotide sequence ID" value="NZ_CP025197.1"/>
</dbReference>
<evidence type="ECO:0000256" key="2">
    <source>
        <dbReference type="ARBA" id="ARBA00011738"/>
    </source>
</evidence>
<dbReference type="CDD" id="cd04334">
    <property type="entry name" value="ProRS-INS"/>
    <property type="match status" value="1"/>
</dbReference>
<dbReference type="InterPro" id="IPR004500">
    <property type="entry name" value="Pro-tRNA-synth_IIa_bac-type"/>
</dbReference>
<keyword evidence="4 12" id="KW-0436">Ligase</keyword>
<dbReference type="AlphaFoldDB" id="A0A2K9EQ49"/>
<evidence type="ECO:0000313" key="15">
    <source>
        <dbReference type="Proteomes" id="UP000233534"/>
    </source>
</evidence>
<comment type="subcellular location">
    <subcellularLocation>
        <location evidence="1 12">Cytoplasm</location>
    </subcellularLocation>
</comment>
<comment type="catalytic activity">
    <reaction evidence="9 12">
        <text>tRNA(Pro) + L-proline + ATP = L-prolyl-tRNA(Pro) + AMP + diphosphate</text>
        <dbReference type="Rhea" id="RHEA:14305"/>
        <dbReference type="Rhea" id="RHEA-COMP:9700"/>
        <dbReference type="Rhea" id="RHEA-COMP:9702"/>
        <dbReference type="ChEBI" id="CHEBI:30616"/>
        <dbReference type="ChEBI" id="CHEBI:33019"/>
        <dbReference type="ChEBI" id="CHEBI:60039"/>
        <dbReference type="ChEBI" id="CHEBI:78442"/>
        <dbReference type="ChEBI" id="CHEBI:78532"/>
        <dbReference type="ChEBI" id="CHEBI:456215"/>
        <dbReference type="EC" id="6.1.1.15"/>
    </reaction>
</comment>
<dbReference type="Gene3D" id="3.30.930.10">
    <property type="entry name" value="Bira Bifunctional Protein, Domain 2"/>
    <property type="match status" value="2"/>
</dbReference>
<dbReference type="InterPro" id="IPR045864">
    <property type="entry name" value="aa-tRNA-synth_II/BPL/LPL"/>
</dbReference>
<dbReference type="InterPro" id="IPR036621">
    <property type="entry name" value="Anticodon-bd_dom_sf"/>
</dbReference>
<comment type="domain">
    <text evidence="12">Consists of three domains: the N-terminal catalytic domain, the editing domain and the C-terminal anticodon-binding domain.</text>
</comment>
<protein>
    <recommendedName>
        <fullName evidence="12">Proline--tRNA ligase</fullName>
        <ecNumber evidence="12">6.1.1.15</ecNumber>
    </recommendedName>
    <alternativeName>
        <fullName evidence="12">Prolyl-tRNA synthetase</fullName>
        <shortName evidence="12">ProRS</shortName>
    </alternativeName>
</protein>
<evidence type="ECO:0000259" key="13">
    <source>
        <dbReference type="PROSITE" id="PS50862"/>
    </source>
</evidence>
<evidence type="ECO:0000256" key="4">
    <source>
        <dbReference type="ARBA" id="ARBA00022598"/>
    </source>
</evidence>